<dbReference type="FunFam" id="3.40.50.720:FF:000003">
    <property type="entry name" value="S-(hydroxymethyl)glutathione dehydrogenase"/>
    <property type="match status" value="1"/>
</dbReference>
<dbReference type="InterPro" id="IPR012337">
    <property type="entry name" value="RNaseH-like_sf"/>
</dbReference>
<evidence type="ECO:0000313" key="13">
    <source>
        <dbReference type="Proteomes" id="UP000596660"/>
    </source>
</evidence>
<dbReference type="EnsemblPlants" id="AUR62036905-RA">
    <property type="protein sequence ID" value="AUR62036905-RA:cds"/>
    <property type="gene ID" value="AUR62036905"/>
</dbReference>
<comment type="subunit">
    <text evidence="2">Homodimer.</text>
</comment>
<evidence type="ECO:0000313" key="12">
    <source>
        <dbReference type="EnsemblPlants" id="AUR62036905-RA:cds"/>
    </source>
</evidence>
<evidence type="ECO:0000256" key="1">
    <source>
        <dbReference type="ARBA" id="ARBA00001947"/>
    </source>
</evidence>
<keyword evidence="5" id="KW-0560">Oxidoreductase</keyword>
<sequence>MPSSSSIGKPILCKAAVAREAGKPLVIEEVTVAAPKSNEVRIKILCTSLCHSDLTLWSLKDPPGFFPRILGHEAVGIVESVGEGVEEFAEGDFVMPVFLANCGDCTDCKSKKSNLCTTLPFKLSAMMPRDETSRFTDSKGDFLYHSLHVSSFTEYTVVDIAHVTKVDPRIPPNRACLLSCGVSTGVGAAWKTAQVDEGSTVAIFGLGAIGLAVAEGARLCGATKIIGVDVNPSKFETGKKFGLTHFVNPKENATKSVINEMTDGGADFCFECVGMSSLVEEAFACCRQGWGKTVVLGVDKPNSKLSLSSHDVLHNGKILTGSLFGGIKAKTDISTLVKWYLDKGQVTSATSQQVKTKWERPLGHFVKVNTDGAWRNDDRAAEGAVVRGSDGTWFFGKSWKTKARNPAKAKLLAMTGRMQMAIDAGFKEVVLKTDAKTLKATIEDVGKQGTHELAVILKDMQELLVKGCTFEFSYVKREANNVAHYLAKVSMDMDDMMLIHDDPPNCALEVYKADLEGSRT</sequence>
<dbReference type="Gene3D" id="3.30.420.10">
    <property type="entry name" value="Ribonuclease H-like superfamily/Ribonuclease H"/>
    <property type="match status" value="1"/>
</dbReference>
<dbReference type="GO" id="GO:0046294">
    <property type="term" value="P:formaldehyde catabolic process"/>
    <property type="evidence" value="ECO:0007669"/>
    <property type="project" value="TreeGrafter"/>
</dbReference>
<dbReference type="GO" id="GO:0051903">
    <property type="term" value="F:S-(hydroxymethyl)glutathione dehydrogenase [NAD(P)+] activity"/>
    <property type="evidence" value="ECO:0007669"/>
    <property type="project" value="TreeGrafter"/>
</dbReference>
<feature type="domain" description="Alcohol dehydrogenase-like C-terminal" evidence="9">
    <location>
        <begin position="208"/>
        <end position="339"/>
    </location>
</feature>
<keyword evidence="4 8" id="KW-0862">Zinc</keyword>
<dbReference type="Proteomes" id="UP000596660">
    <property type="component" value="Unplaced"/>
</dbReference>
<evidence type="ECO:0000259" key="9">
    <source>
        <dbReference type="Pfam" id="PF00107"/>
    </source>
</evidence>
<evidence type="ECO:0000256" key="4">
    <source>
        <dbReference type="ARBA" id="ARBA00022833"/>
    </source>
</evidence>
<dbReference type="GO" id="GO:0004523">
    <property type="term" value="F:RNA-DNA hybrid ribonuclease activity"/>
    <property type="evidence" value="ECO:0007669"/>
    <property type="project" value="InterPro"/>
</dbReference>
<dbReference type="PANTHER" id="PTHR43880">
    <property type="entry name" value="ALCOHOL DEHYDROGENASE"/>
    <property type="match status" value="1"/>
</dbReference>
<dbReference type="Pfam" id="PF08240">
    <property type="entry name" value="ADH_N"/>
    <property type="match status" value="1"/>
</dbReference>
<reference evidence="12" key="1">
    <citation type="journal article" date="2017" name="Nature">
        <title>The genome of Chenopodium quinoa.</title>
        <authorList>
            <person name="Jarvis D.E."/>
            <person name="Ho Y.S."/>
            <person name="Lightfoot D.J."/>
            <person name="Schmoeckel S.M."/>
            <person name="Li B."/>
            <person name="Borm T.J.A."/>
            <person name="Ohyanagi H."/>
            <person name="Mineta K."/>
            <person name="Michell C.T."/>
            <person name="Saber N."/>
            <person name="Kharbatia N.M."/>
            <person name="Rupper R.R."/>
            <person name="Sharp A.R."/>
            <person name="Dally N."/>
            <person name="Boughton B.A."/>
            <person name="Woo Y.H."/>
            <person name="Gao G."/>
            <person name="Schijlen E.G.W.M."/>
            <person name="Guo X."/>
            <person name="Momin A.A."/>
            <person name="Negrao S."/>
            <person name="Al-Babili S."/>
            <person name="Gehring C."/>
            <person name="Roessner U."/>
            <person name="Jung C."/>
            <person name="Murphy K."/>
            <person name="Arold S.T."/>
            <person name="Gojobori T."/>
            <person name="van der Linden C.G."/>
            <person name="van Loo E.N."/>
            <person name="Jellen E.N."/>
            <person name="Maughan P.J."/>
            <person name="Tester M."/>
        </authorList>
    </citation>
    <scope>NUCLEOTIDE SEQUENCE [LARGE SCALE GENOMIC DNA]</scope>
    <source>
        <strain evidence="12">cv. PI 614886</strain>
    </source>
</reference>
<accession>A0A803MXH5</accession>
<evidence type="ECO:0000256" key="7">
    <source>
        <dbReference type="ARBA" id="ARBA00060764"/>
    </source>
</evidence>
<dbReference type="Gene3D" id="3.90.180.10">
    <property type="entry name" value="Medium-chain alcohol dehydrogenases, catalytic domain"/>
    <property type="match status" value="1"/>
</dbReference>
<comment type="similarity">
    <text evidence="7">Belongs to the zinc-containing alcohol dehydrogenase family. Class-IV subfamily.</text>
</comment>
<dbReference type="Gramene" id="AUR62036905-RA">
    <property type="protein sequence ID" value="AUR62036905-RA:cds"/>
    <property type="gene ID" value="AUR62036905"/>
</dbReference>
<dbReference type="InterPro" id="IPR013154">
    <property type="entry name" value="ADH-like_N"/>
</dbReference>
<name>A0A803MXH5_CHEQI</name>
<evidence type="ECO:0000256" key="5">
    <source>
        <dbReference type="ARBA" id="ARBA00023002"/>
    </source>
</evidence>
<organism evidence="12 13">
    <name type="scientific">Chenopodium quinoa</name>
    <name type="common">Quinoa</name>
    <dbReference type="NCBI Taxonomy" id="63459"/>
    <lineage>
        <taxon>Eukaryota</taxon>
        <taxon>Viridiplantae</taxon>
        <taxon>Streptophyta</taxon>
        <taxon>Embryophyta</taxon>
        <taxon>Tracheophyta</taxon>
        <taxon>Spermatophyta</taxon>
        <taxon>Magnoliopsida</taxon>
        <taxon>eudicotyledons</taxon>
        <taxon>Gunneridae</taxon>
        <taxon>Pentapetalae</taxon>
        <taxon>Caryophyllales</taxon>
        <taxon>Chenopodiaceae</taxon>
        <taxon>Chenopodioideae</taxon>
        <taxon>Atripliceae</taxon>
        <taxon>Chenopodium</taxon>
    </lineage>
</organism>
<dbReference type="InterPro" id="IPR011032">
    <property type="entry name" value="GroES-like_sf"/>
</dbReference>
<keyword evidence="3 8" id="KW-0479">Metal-binding</keyword>
<protein>
    <submittedName>
        <fullName evidence="12">Uncharacterized protein</fullName>
    </submittedName>
</protein>
<comment type="cofactor">
    <cofactor evidence="1 8">
        <name>Zn(2+)</name>
        <dbReference type="ChEBI" id="CHEBI:29105"/>
    </cofactor>
</comment>
<evidence type="ECO:0000256" key="8">
    <source>
        <dbReference type="RuleBase" id="RU361277"/>
    </source>
</evidence>
<reference evidence="12" key="2">
    <citation type="submission" date="2021-03" db="UniProtKB">
        <authorList>
            <consortium name="EnsemblPlants"/>
        </authorList>
    </citation>
    <scope>IDENTIFICATION</scope>
</reference>
<dbReference type="Pfam" id="PF00107">
    <property type="entry name" value="ADH_zinc_N"/>
    <property type="match status" value="1"/>
</dbReference>
<dbReference type="GO" id="GO:0005829">
    <property type="term" value="C:cytosol"/>
    <property type="evidence" value="ECO:0007669"/>
    <property type="project" value="TreeGrafter"/>
</dbReference>
<keyword evidence="13" id="KW-1185">Reference proteome</keyword>
<dbReference type="InterPro" id="IPR044730">
    <property type="entry name" value="RNase_H-like_dom_plant"/>
</dbReference>
<dbReference type="Gene3D" id="3.40.50.720">
    <property type="entry name" value="NAD(P)-binding Rossmann-like Domain"/>
    <property type="match status" value="1"/>
</dbReference>
<evidence type="ECO:0000259" key="10">
    <source>
        <dbReference type="Pfam" id="PF08240"/>
    </source>
</evidence>
<proteinExistence type="inferred from homology"/>
<dbReference type="InterPro" id="IPR002328">
    <property type="entry name" value="ADH_Zn_CS"/>
</dbReference>
<dbReference type="InterPro" id="IPR002156">
    <property type="entry name" value="RNaseH_domain"/>
</dbReference>
<dbReference type="Pfam" id="PF13456">
    <property type="entry name" value="RVT_3"/>
    <property type="match status" value="1"/>
</dbReference>
<dbReference type="FunFam" id="3.90.180.10:FF:000067">
    <property type="entry name" value="alcohol dehydrogenase 1-like isoform X1"/>
    <property type="match status" value="1"/>
</dbReference>
<feature type="domain" description="RNase H type-1" evidence="11">
    <location>
        <begin position="369"/>
        <end position="488"/>
    </location>
</feature>
<dbReference type="PROSITE" id="PS00059">
    <property type="entry name" value="ADH_ZINC"/>
    <property type="match status" value="1"/>
</dbReference>
<dbReference type="GO" id="GO:0003676">
    <property type="term" value="F:nucleic acid binding"/>
    <property type="evidence" value="ECO:0007669"/>
    <property type="project" value="InterPro"/>
</dbReference>
<dbReference type="InterPro" id="IPR036397">
    <property type="entry name" value="RNaseH_sf"/>
</dbReference>
<dbReference type="InterPro" id="IPR013149">
    <property type="entry name" value="ADH-like_C"/>
</dbReference>
<evidence type="ECO:0000256" key="3">
    <source>
        <dbReference type="ARBA" id="ARBA00022723"/>
    </source>
</evidence>
<feature type="domain" description="Alcohol dehydrogenase-like N-terminal" evidence="10">
    <location>
        <begin position="37"/>
        <end position="166"/>
    </location>
</feature>
<dbReference type="GO" id="GO:0008270">
    <property type="term" value="F:zinc ion binding"/>
    <property type="evidence" value="ECO:0007669"/>
    <property type="project" value="InterPro"/>
</dbReference>
<dbReference type="SUPFAM" id="SSF53098">
    <property type="entry name" value="Ribonuclease H-like"/>
    <property type="match status" value="1"/>
</dbReference>
<dbReference type="SUPFAM" id="SSF51735">
    <property type="entry name" value="NAD(P)-binding Rossmann-fold domains"/>
    <property type="match status" value="1"/>
</dbReference>
<dbReference type="InterPro" id="IPR036291">
    <property type="entry name" value="NAD(P)-bd_dom_sf"/>
</dbReference>
<evidence type="ECO:0000259" key="11">
    <source>
        <dbReference type="Pfam" id="PF13456"/>
    </source>
</evidence>
<keyword evidence="6" id="KW-0520">NAD</keyword>
<dbReference type="SUPFAM" id="SSF50129">
    <property type="entry name" value="GroES-like"/>
    <property type="match status" value="1"/>
</dbReference>
<dbReference type="PANTHER" id="PTHR43880:SF7">
    <property type="entry name" value="ALCOHOL DEHYDROGENASE-LIKE 7"/>
    <property type="match status" value="1"/>
</dbReference>
<dbReference type="CDD" id="cd06222">
    <property type="entry name" value="RNase_H_like"/>
    <property type="match status" value="1"/>
</dbReference>
<dbReference type="AlphaFoldDB" id="A0A803MXH5"/>
<evidence type="ECO:0000256" key="2">
    <source>
        <dbReference type="ARBA" id="ARBA00011738"/>
    </source>
</evidence>
<evidence type="ECO:0000256" key="6">
    <source>
        <dbReference type="ARBA" id="ARBA00023027"/>
    </source>
</evidence>